<sequence length="1617" mass="171738">MSSSSSTKSSPSPISSSTIHSNPTQSRSITSTNNATPTSNSWLFTGSMQSTDSFSDTKKSTFRSESSTNSITAGKSSSLSNSNPTGTTSTTESSNSQTTAYSSDNLGQTTKIKSGAPGLLNSLYSQIGSGPTNNEQTSKDVLSNSALPTYSSRFSNSEHVGSSLQQPTSSASLSISTSNLQSSHESSSTTSVANSRPITHSSIAAIELSSSTLNPSKSSPFVSRTTNGVTTSSVPNTGKSSGQSLGLPSNFDSTVSNTPTKSATKRESFTSATPNALRSSSTTSKKSSLGTADTPDSTNETSEELTTTSGSSTKSLTNSNPSRSSSPTTDAPTSRTSVDTSNESLSHPYVSSIFPSKTSNEIGPSPTYSITKTSSPTSSYVLTAPTFSNRDSSKWDPGTSVLSSSSPETPASVPQGIFGSFSNRIQSSNTAYSKTISETNTLSSSSKTSSTGKPSRLVPNSSSSQEKESSSGQPNVLTQSMKSSEVARTSPSKISRTDHGITGSSSMGTYSGQSVKSTEASTNSDLSSDTRLTVSSSSTFQINQSPDSIGSGVNTNPISATSGSQVKPTTSVELPSSTSNLESLSSFHNPTVNSLSSRISSSDTAVQHTGSRTSLSSSSGVFLSSKLSNLASTSSTTSSMAISPKSLSEISISGNYESSAVRSDTMVETSQSLKSGSIMTPSSLSSKFSSRPTSFSRIYSSSEASSIFGTQFTSTPVPSSSRMSNFESNTSLKSTLAITGKTSSNTVSSSSTGGKPSSVSDFTTKGTGTQSSKSILTTTKPSSEILSSSEISGQGTETASFKSTSFPSQISSTLVSHTESSSSPSKNETSDQSTDPRVSATVTDISSALSGGTDSVSSLVSLNTITRADSSAPSVTASPAESDTNWLPYSIIIQSTHSTSSSPSFNPNVTATLPHAIAPQTPVSEPPDSSTITIGFKRQINYNFLVNNPLSSAQIFAFLPDVLVYPFNYNQHAEKATHTNVSLQNKRERTTLLPYRDAILDKKRRTQVINPSDVQMIQIMPMLSRDRSYLVSLAELYFPARYVDKLKDYMKDPDSRLYNNSNPTLFALADLIDPSIPLTGVLDANGNVNGGTPGDDSSGSGNHASQSGLSQQNGNNNDGSLETANSTKHITGVITKRLAIFLNCFAFGILLWILSFLVIFKKFHKVDPIEEGESYSEFDTTGDIFKHSSLPGDNASGSISGPEIANEKLPNNTLEEPQTNNRNAIPGLENPNEDSDVNLISPLSDDLVVTGESTVYSTLHGLEYFVDDEGQFHYAGNRQLSGESGTTKGEKGESDNLDNYMYTGSEEISMPVSEAPELDMNGMEVDEEGNFVLMNNEIYDNLENSRSGSGNNNSDTVESYNNNHLYKMTRNSDTEKFTGNGLSSNNEGSAEIHEFDTGVGGEYVVPDLTQNHYSLEPVTGYDEYYAAPYTIRSSAEDTSNNGLTDLPLDFDEYMYQEDDSDVPYISDFDDVRIEDIDDGKVDDLQIDDFDDLDEEMYQRLSKLMIERSMARSKTTDRSMMGKQENFKKTNVSPMVFSSPATVASTNTTDMMNAKHVLDNCASATDAVKKFPERSIQGANTSMVGSIKSKSKRKLSSSESRKLTISAPLESRNSLGWH</sequence>
<keyword evidence="2" id="KW-0812">Transmembrane</keyword>
<feature type="compositionally biased region" description="Polar residues" evidence="1">
    <location>
        <begin position="793"/>
        <end position="810"/>
    </location>
</feature>
<feature type="compositionally biased region" description="Low complexity" evidence="1">
    <location>
        <begin position="437"/>
        <end position="451"/>
    </location>
</feature>
<feature type="region of interest" description="Disordered" evidence="1">
    <location>
        <begin position="1087"/>
        <end position="1122"/>
    </location>
</feature>
<accession>A0A4C2E768</accession>
<feature type="compositionally biased region" description="Low complexity" evidence="1">
    <location>
        <begin position="76"/>
        <end position="99"/>
    </location>
</feature>
<feature type="region of interest" description="Disordered" evidence="1">
    <location>
        <begin position="1186"/>
        <end position="1239"/>
    </location>
</feature>
<feature type="compositionally biased region" description="Low complexity" evidence="1">
    <location>
        <begin position="28"/>
        <end position="41"/>
    </location>
</feature>
<gene>
    <name evidence="3" type="ORF">ZYGM_003234</name>
</gene>
<feature type="region of interest" description="Disordered" evidence="1">
    <location>
        <begin position="211"/>
        <end position="418"/>
    </location>
</feature>
<dbReference type="GO" id="GO:0000282">
    <property type="term" value="P:cellular bud site selection"/>
    <property type="evidence" value="ECO:0007669"/>
    <property type="project" value="TreeGrafter"/>
</dbReference>
<keyword evidence="2" id="KW-1133">Transmembrane helix</keyword>
<dbReference type="PANTHER" id="PTHR35778">
    <property type="entry name" value="SIGNALING MUCIN HKR1-RELATED"/>
    <property type="match status" value="1"/>
</dbReference>
<feature type="region of interest" description="Disordered" evidence="1">
    <location>
        <begin position="1581"/>
        <end position="1602"/>
    </location>
</feature>
<feature type="compositionally biased region" description="Polar residues" evidence="1">
    <location>
        <begin position="269"/>
        <end position="278"/>
    </location>
</feature>
<feature type="compositionally biased region" description="Polar residues" evidence="1">
    <location>
        <begin position="330"/>
        <end position="345"/>
    </location>
</feature>
<feature type="compositionally biased region" description="Polar residues" evidence="1">
    <location>
        <begin position="153"/>
        <end position="168"/>
    </location>
</feature>
<feature type="compositionally biased region" description="Low complexity" evidence="1">
    <location>
        <begin position="279"/>
        <end position="288"/>
    </location>
</feature>
<feature type="compositionally biased region" description="Polar residues" evidence="1">
    <location>
        <begin position="221"/>
        <end position="262"/>
    </location>
</feature>
<keyword evidence="4" id="KW-1185">Reference proteome</keyword>
<protein>
    <submittedName>
        <fullName evidence="3">Uncharacterized protein</fullName>
    </submittedName>
</protein>
<feature type="compositionally biased region" description="Polar residues" evidence="1">
    <location>
        <begin position="587"/>
        <end position="610"/>
    </location>
</feature>
<dbReference type="InterPro" id="IPR039295">
    <property type="entry name" value="MSB2"/>
</dbReference>
<feature type="compositionally biased region" description="Low complexity" evidence="1">
    <location>
        <begin position="740"/>
        <end position="774"/>
    </location>
</feature>
<name>A0A4C2E768_9SACH</name>
<dbReference type="EMBL" id="BIMX01000003">
    <property type="protein sequence ID" value="GCE97868.1"/>
    <property type="molecule type" value="Genomic_DNA"/>
</dbReference>
<dbReference type="GO" id="GO:0007232">
    <property type="term" value="P:osmosensory signaling pathway via Sho1 osmosensor"/>
    <property type="evidence" value="ECO:0007669"/>
    <property type="project" value="InterPro"/>
</dbReference>
<feature type="compositionally biased region" description="Polar residues" evidence="1">
    <location>
        <begin position="502"/>
        <end position="523"/>
    </location>
</feature>
<feature type="compositionally biased region" description="Low complexity" evidence="1">
    <location>
        <begin position="782"/>
        <end position="792"/>
    </location>
</feature>
<proteinExistence type="predicted"/>
<reference evidence="3 4" key="1">
    <citation type="submission" date="2019-01" db="EMBL/GenBank/DDBJ databases">
        <title>Draft Genome Sequencing of Zygosaccharomyces mellis Ca-7.</title>
        <authorList>
            <person name="Shiwa Y."/>
            <person name="Kanesaki Y."/>
            <person name="Ishige T."/>
            <person name="Mura K."/>
            <person name="Hori T."/>
            <person name="Tamura T."/>
        </authorList>
    </citation>
    <scope>NUCLEOTIDE SEQUENCE [LARGE SCALE GENOMIC DNA]</scope>
    <source>
        <strain evidence="3 4">Ca-7</strain>
    </source>
</reference>
<organism evidence="3 4">
    <name type="scientific">Zygosaccharomyces mellis</name>
    <dbReference type="NCBI Taxonomy" id="42258"/>
    <lineage>
        <taxon>Eukaryota</taxon>
        <taxon>Fungi</taxon>
        <taxon>Dikarya</taxon>
        <taxon>Ascomycota</taxon>
        <taxon>Saccharomycotina</taxon>
        <taxon>Saccharomycetes</taxon>
        <taxon>Saccharomycetales</taxon>
        <taxon>Saccharomycetaceae</taxon>
        <taxon>Zygosaccharomyces</taxon>
    </lineage>
</organism>
<dbReference type="GO" id="GO:0031505">
    <property type="term" value="P:fungal-type cell wall organization"/>
    <property type="evidence" value="ECO:0007669"/>
    <property type="project" value="TreeGrafter"/>
</dbReference>
<feature type="region of interest" description="Disordered" evidence="1">
    <location>
        <begin position="672"/>
        <end position="692"/>
    </location>
</feature>
<feature type="compositionally biased region" description="Low complexity" evidence="1">
    <location>
        <begin position="297"/>
        <end position="329"/>
    </location>
</feature>
<evidence type="ECO:0000313" key="3">
    <source>
        <dbReference type="EMBL" id="GCE97868.1"/>
    </source>
</evidence>
<feature type="compositionally biased region" description="Polar residues" evidence="1">
    <location>
        <begin position="100"/>
        <end position="112"/>
    </location>
</feature>
<feature type="region of interest" description="Disordered" evidence="1">
    <location>
        <begin position="1"/>
        <end position="119"/>
    </location>
</feature>
<feature type="compositionally biased region" description="Low complexity" evidence="1">
    <location>
        <begin position="680"/>
        <end position="692"/>
    </location>
</feature>
<feature type="compositionally biased region" description="Polar residues" evidence="1">
    <location>
        <begin position="831"/>
        <end position="840"/>
    </location>
</feature>
<dbReference type="OrthoDB" id="3366093at2759"/>
<feature type="transmembrane region" description="Helical" evidence="2">
    <location>
        <begin position="1138"/>
        <end position="1160"/>
    </location>
</feature>
<evidence type="ECO:0000256" key="2">
    <source>
        <dbReference type="SAM" id="Phobius"/>
    </source>
</evidence>
<dbReference type="GO" id="GO:0001402">
    <property type="term" value="P:signal transduction involved in filamentous growth"/>
    <property type="evidence" value="ECO:0007669"/>
    <property type="project" value="TreeGrafter"/>
</dbReference>
<feature type="compositionally biased region" description="Polar residues" evidence="1">
    <location>
        <begin position="63"/>
        <end position="75"/>
    </location>
</feature>
<feature type="compositionally biased region" description="Polar residues" evidence="1">
    <location>
        <begin position="400"/>
        <end position="409"/>
    </location>
</feature>
<feature type="region of interest" description="Disordered" evidence="1">
    <location>
        <begin position="153"/>
        <end position="195"/>
    </location>
</feature>
<evidence type="ECO:0000256" key="1">
    <source>
        <dbReference type="SAM" id="MobiDB-lite"/>
    </source>
</evidence>
<feature type="compositionally biased region" description="Polar residues" evidence="1">
    <location>
        <begin position="1209"/>
        <end position="1223"/>
    </location>
</feature>
<feature type="region of interest" description="Disordered" evidence="1">
    <location>
        <begin position="437"/>
        <end position="619"/>
    </location>
</feature>
<feature type="compositionally biased region" description="Low complexity" evidence="1">
    <location>
        <begin position="1094"/>
        <end position="1121"/>
    </location>
</feature>
<feature type="compositionally biased region" description="Polar residues" evidence="1">
    <location>
        <begin position="540"/>
        <end position="573"/>
    </location>
</feature>
<dbReference type="GO" id="GO:0006972">
    <property type="term" value="P:hyperosmotic response"/>
    <property type="evidence" value="ECO:0007669"/>
    <property type="project" value="TreeGrafter"/>
</dbReference>
<feature type="compositionally biased region" description="Low complexity" evidence="1">
    <location>
        <begin position="169"/>
        <end position="191"/>
    </location>
</feature>
<dbReference type="PANTHER" id="PTHR35778:SF1">
    <property type="entry name" value="SIGNALING MUCIN HKR1-RELATED"/>
    <property type="match status" value="1"/>
</dbReference>
<dbReference type="GO" id="GO:0005034">
    <property type="term" value="F:osmosensor activity"/>
    <property type="evidence" value="ECO:0007669"/>
    <property type="project" value="InterPro"/>
</dbReference>
<dbReference type="GO" id="GO:0005576">
    <property type="term" value="C:extracellular region"/>
    <property type="evidence" value="ECO:0007669"/>
    <property type="project" value="TreeGrafter"/>
</dbReference>
<feature type="region of interest" description="Disordered" evidence="1">
    <location>
        <begin position="1276"/>
        <end position="1298"/>
    </location>
</feature>
<feature type="compositionally biased region" description="Polar residues" evidence="1">
    <location>
        <begin position="353"/>
        <end position="390"/>
    </location>
</feature>
<feature type="compositionally biased region" description="Polar residues" evidence="1">
    <location>
        <begin position="472"/>
        <end position="494"/>
    </location>
</feature>
<comment type="caution">
    <text evidence="3">The sequence shown here is derived from an EMBL/GenBank/DDBJ whole genome shotgun (WGS) entry which is preliminary data.</text>
</comment>
<dbReference type="GO" id="GO:0005886">
    <property type="term" value="C:plasma membrane"/>
    <property type="evidence" value="ECO:0007669"/>
    <property type="project" value="InterPro"/>
</dbReference>
<dbReference type="GO" id="GO:0030427">
    <property type="term" value="C:site of polarized growth"/>
    <property type="evidence" value="ECO:0007669"/>
    <property type="project" value="TreeGrafter"/>
</dbReference>
<dbReference type="GO" id="GO:0009986">
    <property type="term" value="C:cell surface"/>
    <property type="evidence" value="ECO:0007669"/>
    <property type="project" value="TreeGrafter"/>
</dbReference>
<keyword evidence="2" id="KW-0472">Membrane</keyword>
<feature type="compositionally biased region" description="Low complexity" evidence="1">
    <location>
        <begin position="811"/>
        <end position="827"/>
    </location>
</feature>
<feature type="compositionally biased region" description="Low complexity" evidence="1">
    <location>
        <begin position="524"/>
        <end position="539"/>
    </location>
</feature>
<feature type="compositionally biased region" description="Low complexity" evidence="1">
    <location>
        <begin position="1"/>
        <end position="21"/>
    </location>
</feature>
<feature type="region of interest" description="Disordered" evidence="1">
    <location>
        <begin position="740"/>
        <end position="840"/>
    </location>
</feature>
<feature type="compositionally biased region" description="Low complexity" evidence="1">
    <location>
        <begin position="211"/>
        <end position="220"/>
    </location>
</feature>
<feature type="compositionally biased region" description="Low complexity" evidence="1">
    <location>
        <begin position="574"/>
        <end position="586"/>
    </location>
</feature>
<dbReference type="Proteomes" id="UP000301737">
    <property type="component" value="Unassembled WGS sequence"/>
</dbReference>
<evidence type="ECO:0000313" key="4">
    <source>
        <dbReference type="Proteomes" id="UP000301737"/>
    </source>
</evidence>